<dbReference type="InterPro" id="IPR002645">
    <property type="entry name" value="STAS_dom"/>
</dbReference>
<feature type="domain" description="STAS" evidence="2">
    <location>
        <begin position="162"/>
        <end position="274"/>
    </location>
</feature>
<name>A0A5D4SWE0_9BACI</name>
<reference evidence="3 4" key="1">
    <citation type="submission" date="2019-08" db="EMBL/GenBank/DDBJ databases">
        <title>Bacillus genomes from the desert of Cuatro Cienegas, Coahuila.</title>
        <authorList>
            <person name="Olmedo-Alvarez G."/>
        </authorList>
    </citation>
    <scope>NUCLEOTIDE SEQUENCE [LARGE SCALE GENOMIC DNA]</scope>
    <source>
        <strain evidence="3 4">CH28_1T</strain>
    </source>
</reference>
<evidence type="ECO:0000313" key="4">
    <source>
        <dbReference type="Proteomes" id="UP000322524"/>
    </source>
</evidence>
<dbReference type="PANTHER" id="PTHR33745:SF3">
    <property type="entry name" value="RSBT CO-ANTAGONIST PROTEIN RSBRC"/>
    <property type="match status" value="1"/>
</dbReference>
<keyword evidence="1" id="KW-0597">Phosphoprotein</keyword>
<dbReference type="PROSITE" id="PS50801">
    <property type="entry name" value="STAS"/>
    <property type="match status" value="1"/>
</dbReference>
<dbReference type="EMBL" id="VTEV01000005">
    <property type="protein sequence ID" value="TYS67615.1"/>
    <property type="molecule type" value="Genomic_DNA"/>
</dbReference>
<dbReference type="Pfam" id="PF01740">
    <property type="entry name" value="STAS"/>
    <property type="match status" value="1"/>
</dbReference>
<dbReference type="Gene3D" id="3.30.750.24">
    <property type="entry name" value="STAS domain"/>
    <property type="match status" value="1"/>
</dbReference>
<protein>
    <submittedName>
        <fullName evidence="3">STAS domain-containing protein</fullName>
    </submittedName>
</protein>
<evidence type="ECO:0000256" key="1">
    <source>
        <dbReference type="ARBA" id="ARBA00022553"/>
    </source>
</evidence>
<sequence length="280" mass="32037">MTVKFVSNGEVTSFLKDHKDEFEATLLSEAVNVASKINDILQKGNIDLLKNAQTLIQRVVEQKETEVIAFAEQEGIAWAKHSHSLTLSFKLEWVQAIRRTLWKFISRFIDERGEYLKQEDFFEMEKKINNNMDYFLNSFFLSYSHYKDELISSQRKLVEHLSVPIIPVSATVAVLPLIGNVDDYRIRIIEEKALLEISNLKLQTLVLDLSGVTTMEQDVIAKFEDILTGVSMMGCKAVLTGLRAELVRKMVSMGVTFHQYAETHGTLQQTLRKYVVAQEV</sequence>
<gene>
    <name evidence="3" type="ORF">FZC76_13650</name>
</gene>
<dbReference type="CDD" id="cd07041">
    <property type="entry name" value="STAS_RsbR_RsbS_like"/>
    <property type="match status" value="1"/>
</dbReference>
<dbReference type="Proteomes" id="UP000322524">
    <property type="component" value="Unassembled WGS sequence"/>
</dbReference>
<accession>A0A5D4SWE0</accession>
<proteinExistence type="predicted"/>
<dbReference type="RefSeq" id="WP_148988725.1">
    <property type="nucleotide sequence ID" value="NZ_VTEV01000005.1"/>
</dbReference>
<dbReference type="OrthoDB" id="2379721at2"/>
<evidence type="ECO:0000313" key="3">
    <source>
        <dbReference type="EMBL" id="TYS67615.1"/>
    </source>
</evidence>
<dbReference type="InterPro" id="IPR036513">
    <property type="entry name" value="STAS_dom_sf"/>
</dbReference>
<dbReference type="AlphaFoldDB" id="A0A5D4SWE0"/>
<organism evidence="3 4">
    <name type="scientific">Sutcliffiella horikoshii</name>
    <dbReference type="NCBI Taxonomy" id="79883"/>
    <lineage>
        <taxon>Bacteria</taxon>
        <taxon>Bacillati</taxon>
        <taxon>Bacillota</taxon>
        <taxon>Bacilli</taxon>
        <taxon>Bacillales</taxon>
        <taxon>Bacillaceae</taxon>
        <taxon>Sutcliffiella</taxon>
    </lineage>
</organism>
<evidence type="ECO:0000259" key="2">
    <source>
        <dbReference type="PROSITE" id="PS50801"/>
    </source>
</evidence>
<comment type="caution">
    <text evidence="3">The sequence shown here is derived from an EMBL/GenBank/DDBJ whole genome shotgun (WGS) entry which is preliminary data.</text>
</comment>
<dbReference type="SUPFAM" id="SSF52091">
    <property type="entry name" value="SpoIIaa-like"/>
    <property type="match status" value="1"/>
</dbReference>
<dbReference type="STRING" id="79883.GCA_001636495_04228"/>
<dbReference type="InterPro" id="IPR051932">
    <property type="entry name" value="Bact_StressResp_Reg"/>
</dbReference>
<dbReference type="PANTHER" id="PTHR33745">
    <property type="entry name" value="RSBT ANTAGONIST PROTEIN RSBS-RELATED"/>
    <property type="match status" value="1"/>
</dbReference>